<dbReference type="RefSeq" id="WP_179578885.1">
    <property type="nucleotide sequence ID" value="NZ_JACCFM010000001.1"/>
</dbReference>
<feature type="chain" id="PRO_5031102284" evidence="2">
    <location>
        <begin position="24"/>
        <end position="448"/>
    </location>
</feature>
<dbReference type="AlphaFoldDB" id="A0A7Z0EEX3"/>
<feature type="signal peptide" evidence="2">
    <location>
        <begin position="1"/>
        <end position="23"/>
    </location>
</feature>
<accession>A0A7Z0EEX3</accession>
<keyword evidence="2" id="KW-0732">Signal</keyword>
<dbReference type="PROSITE" id="PS51257">
    <property type="entry name" value="PROKAR_LIPOPROTEIN"/>
    <property type="match status" value="1"/>
</dbReference>
<dbReference type="InterPro" id="IPR051922">
    <property type="entry name" value="Bact_Sporulation_Assoc"/>
</dbReference>
<name>A0A7Z0EEX3_9MICO</name>
<dbReference type="Pfam" id="PF04122">
    <property type="entry name" value="CW_binding_2"/>
    <property type="match status" value="3"/>
</dbReference>
<evidence type="ECO:0000256" key="2">
    <source>
        <dbReference type="SAM" id="SignalP"/>
    </source>
</evidence>
<evidence type="ECO:0000313" key="3">
    <source>
        <dbReference type="EMBL" id="NYJ20251.1"/>
    </source>
</evidence>
<dbReference type="PANTHER" id="PTHR30032">
    <property type="entry name" value="N-ACETYLMURAMOYL-L-ALANINE AMIDASE-RELATED"/>
    <property type="match status" value="1"/>
</dbReference>
<dbReference type="Gene3D" id="3.40.50.12090">
    <property type="match status" value="1"/>
</dbReference>
<organism evidence="3 4">
    <name type="scientific">Glaciibacter psychrotolerans</name>
    <dbReference type="NCBI Taxonomy" id="670054"/>
    <lineage>
        <taxon>Bacteria</taxon>
        <taxon>Bacillati</taxon>
        <taxon>Actinomycetota</taxon>
        <taxon>Actinomycetes</taxon>
        <taxon>Micrococcales</taxon>
        <taxon>Microbacteriaceae</taxon>
        <taxon>Glaciibacter</taxon>
    </lineage>
</organism>
<gene>
    <name evidence="3" type="ORF">HNR05_002042</name>
</gene>
<evidence type="ECO:0000256" key="1">
    <source>
        <dbReference type="SAM" id="MobiDB-lite"/>
    </source>
</evidence>
<comment type="caution">
    <text evidence="3">The sequence shown here is derived from an EMBL/GenBank/DDBJ whole genome shotgun (WGS) entry which is preliminary data.</text>
</comment>
<reference evidence="3 4" key="1">
    <citation type="submission" date="2020-07" db="EMBL/GenBank/DDBJ databases">
        <title>Sequencing the genomes of 1000 actinobacteria strains.</title>
        <authorList>
            <person name="Klenk H.-P."/>
        </authorList>
    </citation>
    <scope>NUCLEOTIDE SEQUENCE [LARGE SCALE GENOMIC DNA]</scope>
    <source>
        <strain evidence="3 4">LI1</strain>
    </source>
</reference>
<dbReference type="EMBL" id="JACCFM010000001">
    <property type="protein sequence ID" value="NYJ20251.1"/>
    <property type="molecule type" value="Genomic_DNA"/>
</dbReference>
<keyword evidence="4" id="KW-1185">Reference proteome</keyword>
<dbReference type="Proteomes" id="UP000537260">
    <property type="component" value="Unassembled WGS sequence"/>
</dbReference>
<evidence type="ECO:0000313" key="4">
    <source>
        <dbReference type="Proteomes" id="UP000537260"/>
    </source>
</evidence>
<dbReference type="PANTHER" id="PTHR30032:SF8">
    <property type="entry name" value="GERMINATION-SPECIFIC N-ACETYLMURAMOYL-L-ALANINE AMIDASE"/>
    <property type="match status" value="1"/>
</dbReference>
<proteinExistence type="predicted"/>
<dbReference type="InterPro" id="IPR007253">
    <property type="entry name" value="Cell_wall-bd_2"/>
</dbReference>
<sequence length="448" mass="47161">MLRSLIVLVVVALSCSFVQPSFASTGTDSDRVEVRTSDSTATTAEPESRENVEAGRPAQAAAVPGEEETFRYAGKKWAGTTRVEGVDRHATAVKLSQSEFAPGTPIVVITSGRDFPDALSAVPAAAKLGGPILMTEKDALPAVTRAEIVRLAPKNIVIVGGRSAVSAQVETDLTKLARVERISGSSRYETSLAVAKRFFPGAESAFIATGRDFADAILIGPRAAEWGAPVLVVDGKQDALPAATMAYAATIASSIDIVGGVNAVSKGIEKQVLTLPNPWSIERYAGEDRFATQAAMSNGPSNAAEGFVVTAYNFPDALAAGVIAGRRGASLYLSHPSCLDIWSTMLMSGGPATKYSIVGGVKTLGPDVMNLTQCGTRPPESPPRVLGKMTRYIPYGRCSSVSYSSSHGPGFGGGSITDTMDAQYASRKAYWTYIVRGYTIHYYDCARA</sequence>
<feature type="region of interest" description="Disordered" evidence="1">
    <location>
        <begin position="24"/>
        <end position="65"/>
    </location>
</feature>
<protein>
    <submittedName>
        <fullName evidence="3">Putative cell wall-binding protein</fullName>
    </submittedName>
</protein>